<accession>A0A5J6WF65</accession>
<protein>
    <submittedName>
        <fullName evidence="1">BBA07 family lipoprotein</fullName>
    </submittedName>
</protein>
<reference evidence="1 2" key="1">
    <citation type="journal article" date="2020" name="Int. J. Syst. Evol. Microbiol.">
        <title>Borrelia maritima sp. nov., a novel species of the Borrelia burgdorferi sensu lato complex, occupying a basal position to North American species.</title>
        <authorList>
            <person name="Margos G."/>
            <person name="Fedorova N."/>
            <person name="Becker N.S."/>
            <person name="Kleinjan J.E."/>
            <person name="Marosevic D."/>
            <person name="Krebs S."/>
            <person name="Hui L."/>
            <person name="Fingerle V."/>
            <person name="Lane R.S."/>
        </authorList>
    </citation>
    <scope>NUCLEOTIDE SEQUENCE [LARGE SCALE GENOMIC DNA]</scope>
    <source>
        <strain evidence="1 2">CA690</strain>
    </source>
</reference>
<geneLocation type="plasmid" evidence="1 2">
    <name>lp54</name>
</geneLocation>
<name>A0A5J6WF65_9SPIR</name>
<sequence>MKNILLFVVLLFFSCKEFNYPDLSRRSSKLLNSSSGASSNELKTSFVDSLNDNQKEALFFLKQVVLDSNPDKFNQIFNVNEEKVKEMLATVVKCLQAKRKAKISLENSNAANVANVKQQLLQVEKTYIENLRQSFITAKSIEEACTLVKNYDISVSF</sequence>
<dbReference type="RefSeq" id="WP_151552976.1">
    <property type="nucleotide sequence ID" value="NZ_CP044536.1"/>
</dbReference>
<keyword evidence="2" id="KW-1185">Reference proteome</keyword>
<dbReference type="KEGG" id="bmat:DB723_04285"/>
<dbReference type="PROSITE" id="PS51257">
    <property type="entry name" value="PROKAR_LIPOPROTEIN"/>
    <property type="match status" value="1"/>
</dbReference>
<evidence type="ECO:0000313" key="2">
    <source>
        <dbReference type="Proteomes" id="UP000326393"/>
    </source>
</evidence>
<evidence type="ECO:0000313" key="1">
    <source>
        <dbReference type="EMBL" id="QFI14972.1"/>
    </source>
</evidence>
<organism evidence="1 2">
    <name type="scientific">Borrelia maritima</name>
    <dbReference type="NCBI Taxonomy" id="2761123"/>
    <lineage>
        <taxon>Bacteria</taxon>
        <taxon>Pseudomonadati</taxon>
        <taxon>Spirochaetota</taxon>
        <taxon>Spirochaetia</taxon>
        <taxon>Spirochaetales</taxon>
        <taxon>Borreliaceae</taxon>
        <taxon>Borrelia</taxon>
    </lineage>
</organism>
<proteinExistence type="predicted"/>
<keyword evidence="1" id="KW-0449">Lipoprotein</keyword>
<keyword evidence="1" id="KW-0614">Plasmid</keyword>
<dbReference type="OrthoDB" id="352203at2"/>
<dbReference type="EMBL" id="CP044536">
    <property type="protein sequence ID" value="QFI14972.1"/>
    <property type="molecule type" value="Genomic_DNA"/>
</dbReference>
<gene>
    <name evidence="1" type="ORF">DB723_04285</name>
</gene>
<dbReference type="Proteomes" id="UP000326393">
    <property type="component" value="Plasmid lp54"/>
</dbReference>
<dbReference type="AlphaFoldDB" id="A0A5J6WF65"/>